<dbReference type="InterPro" id="IPR050091">
    <property type="entry name" value="PKS_NRPS_Biosynth_Enz"/>
</dbReference>
<evidence type="ECO:0000313" key="10">
    <source>
        <dbReference type="EMBL" id="CAD7632800.1"/>
    </source>
</evidence>
<keyword evidence="4" id="KW-0521">NADP</keyword>
<dbReference type="GO" id="GO:0004312">
    <property type="term" value="F:fatty acid synthase activity"/>
    <property type="evidence" value="ECO:0007669"/>
    <property type="project" value="TreeGrafter"/>
</dbReference>
<keyword evidence="2" id="KW-0444">Lipid biosynthesis</keyword>
<keyword evidence="1" id="KW-0596">Phosphopantetheine</keyword>
<name>A0A7R9Q5V2_9ACAR</name>
<sequence>MYNISKQLNNNSVDYKEPMDKILLGVSYAAIIDTELYESPELEIQSGQQLQQQSRLVVVSGRTQRIVANVLDKGFGDRKADDEFRTLLDNAFKGKSRTNGSNRVDDDLWRGFAVFTKTTDGNRFQQISRHIARQLAQNKPSIWFMISGLRPYIWNSVLALMTIPAFKASVETSAQMLSPLGVDGIECLTETIDWKRELNEHNIHRAFIAAAVHHMAFMDAMRVVGVTPDGYLGSSLGELMCLYLDGLCDRRQFLAMCSAVRPPVSDGRPPVYGFLIGQSWPEIQRLCQGRTDIYPAEHIAHNLCGIGGNEALVRELHRELCARGVETRKVSREPDPFHTEYMFEPNIGAALVAQFTKVVPERTHRLPTNGWLSSSRPTLREVSTSDGCFSLAECFANILLSPVLFNEAVDRLPAEALVLNIATDCKLRSVALTGRVQERYVKEEVSTSQPVFGINHLLREIGLVFTAGHWPRIHDLMASV</sequence>
<evidence type="ECO:0000256" key="7">
    <source>
        <dbReference type="ARBA" id="ARBA00023160"/>
    </source>
</evidence>
<evidence type="ECO:0000259" key="9">
    <source>
        <dbReference type="Pfam" id="PF00698"/>
    </source>
</evidence>
<keyword evidence="7" id="KW-0275">Fatty acid biosynthesis</keyword>
<protein>
    <recommendedName>
        <fullName evidence="9">Malonyl-CoA:ACP transacylase (MAT) domain-containing protein</fullName>
    </recommendedName>
</protein>
<organism evidence="10">
    <name type="scientific">Medioppia subpectinata</name>
    <dbReference type="NCBI Taxonomy" id="1979941"/>
    <lineage>
        <taxon>Eukaryota</taxon>
        <taxon>Metazoa</taxon>
        <taxon>Ecdysozoa</taxon>
        <taxon>Arthropoda</taxon>
        <taxon>Chelicerata</taxon>
        <taxon>Arachnida</taxon>
        <taxon>Acari</taxon>
        <taxon>Acariformes</taxon>
        <taxon>Sarcoptiformes</taxon>
        <taxon>Oribatida</taxon>
        <taxon>Brachypylina</taxon>
        <taxon>Oppioidea</taxon>
        <taxon>Oppiidae</taxon>
        <taxon>Medioppia</taxon>
    </lineage>
</organism>
<dbReference type="GO" id="GO:0006633">
    <property type="term" value="P:fatty acid biosynthetic process"/>
    <property type="evidence" value="ECO:0007669"/>
    <property type="project" value="UniProtKB-KW"/>
</dbReference>
<evidence type="ECO:0000256" key="1">
    <source>
        <dbReference type="ARBA" id="ARBA00022450"/>
    </source>
</evidence>
<evidence type="ECO:0000256" key="2">
    <source>
        <dbReference type="ARBA" id="ARBA00022516"/>
    </source>
</evidence>
<keyword evidence="6" id="KW-0443">Lipid metabolism</keyword>
<keyword evidence="8" id="KW-0511">Multifunctional enzyme</keyword>
<evidence type="ECO:0000256" key="3">
    <source>
        <dbReference type="ARBA" id="ARBA00022832"/>
    </source>
</evidence>
<feature type="domain" description="Malonyl-CoA:ACP transacylase (MAT)" evidence="9">
    <location>
        <begin position="160"/>
        <end position="422"/>
    </location>
</feature>
<dbReference type="PANTHER" id="PTHR43775">
    <property type="entry name" value="FATTY ACID SYNTHASE"/>
    <property type="match status" value="1"/>
</dbReference>
<keyword evidence="3" id="KW-0276">Fatty acid metabolism</keyword>
<keyword evidence="5" id="KW-0560">Oxidoreductase</keyword>
<dbReference type="GO" id="GO:0016491">
    <property type="term" value="F:oxidoreductase activity"/>
    <property type="evidence" value="ECO:0007669"/>
    <property type="project" value="UniProtKB-KW"/>
</dbReference>
<evidence type="ECO:0000256" key="4">
    <source>
        <dbReference type="ARBA" id="ARBA00022857"/>
    </source>
</evidence>
<dbReference type="Gene3D" id="3.40.366.10">
    <property type="entry name" value="Malonyl-Coenzyme A Acyl Carrier Protein, domain 2"/>
    <property type="match status" value="1"/>
</dbReference>
<evidence type="ECO:0000256" key="6">
    <source>
        <dbReference type="ARBA" id="ARBA00023098"/>
    </source>
</evidence>
<dbReference type="InterPro" id="IPR016035">
    <property type="entry name" value="Acyl_Trfase/lysoPLipase"/>
</dbReference>
<dbReference type="InterPro" id="IPR014043">
    <property type="entry name" value="Acyl_transferase_dom"/>
</dbReference>
<dbReference type="InterPro" id="IPR001227">
    <property type="entry name" value="Ac_transferase_dom_sf"/>
</dbReference>
<reference evidence="10" key="1">
    <citation type="submission" date="2020-11" db="EMBL/GenBank/DDBJ databases">
        <authorList>
            <person name="Tran Van P."/>
        </authorList>
    </citation>
    <scope>NUCLEOTIDE SEQUENCE</scope>
</reference>
<evidence type="ECO:0000256" key="8">
    <source>
        <dbReference type="ARBA" id="ARBA00023268"/>
    </source>
</evidence>
<keyword evidence="11" id="KW-1185">Reference proteome</keyword>
<dbReference type="EMBL" id="OC866165">
    <property type="protein sequence ID" value="CAD7632800.1"/>
    <property type="molecule type" value="Genomic_DNA"/>
</dbReference>
<dbReference type="OrthoDB" id="329835at2759"/>
<dbReference type="Pfam" id="PF00698">
    <property type="entry name" value="Acyl_transf_1"/>
    <property type="match status" value="1"/>
</dbReference>
<dbReference type="Proteomes" id="UP000759131">
    <property type="component" value="Unassembled WGS sequence"/>
</dbReference>
<evidence type="ECO:0000313" key="11">
    <source>
        <dbReference type="Proteomes" id="UP000759131"/>
    </source>
</evidence>
<dbReference type="AlphaFoldDB" id="A0A7R9Q5V2"/>
<dbReference type="PANTHER" id="PTHR43775:SF7">
    <property type="entry name" value="FATTY ACID SYNTHASE"/>
    <property type="match status" value="1"/>
</dbReference>
<evidence type="ECO:0000256" key="5">
    <source>
        <dbReference type="ARBA" id="ARBA00023002"/>
    </source>
</evidence>
<gene>
    <name evidence="10" type="ORF">OSB1V03_LOCUS13202</name>
</gene>
<dbReference type="Gene3D" id="3.30.70.3290">
    <property type="match status" value="1"/>
</dbReference>
<accession>A0A7R9Q5V2</accession>
<proteinExistence type="predicted"/>
<dbReference type="SUPFAM" id="SSF52151">
    <property type="entry name" value="FabD/lysophospholipase-like"/>
    <property type="match status" value="1"/>
</dbReference>
<dbReference type="EMBL" id="CAJPIZ010011590">
    <property type="protein sequence ID" value="CAG2113230.1"/>
    <property type="molecule type" value="Genomic_DNA"/>
</dbReference>